<feature type="transmembrane region" description="Helical" evidence="1">
    <location>
        <begin position="241"/>
        <end position="258"/>
    </location>
</feature>
<keyword evidence="1" id="KW-0472">Membrane</keyword>
<name>A0A6N6VVT3_9BACT</name>
<evidence type="ECO:0000256" key="1">
    <source>
        <dbReference type="SAM" id="Phobius"/>
    </source>
</evidence>
<feature type="transmembrane region" description="Helical" evidence="1">
    <location>
        <begin position="170"/>
        <end position="191"/>
    </location>
</feature>
<accession>A0A6N6VVT3</accession>
<evidence type="ECO:0008006" key="4">
    <source>
        <dbReference type="Google" id="ProtNLM"/>
    </source>
</evidence>
<keyword evidence="1" id="KW-1133">Transmembrane helix</keyword>
<protein>
    <recommendedName>
        <fullName evidence="4">CPBP family intramembrane metalloprotease</fullName>
    </recommendedName>
</protein>
<proteinExistence type="predicted"/>
<keyword evidence="3" id="KW-1185">Reference proteome</keyword>
<feature type="transmembrane region" description="Helical" evidence="1">
    <location>
        <begin position="43"/>
        <end position="64"/>
    </location>
</feature>
<dbReference type="OrthoDB" id="5294418at2"/>
<reference evidence="2 3" key="1">
    <citation type="submission" date="2019-10" db="EMBL/GenBank/DDBJ databases">
        <title>New species of Slilvanegrellaceae.</title>
        <authorList>
            <person name="Pitt A."/>
            <person name="Hahn M.W."/>
        </authorList>
    </citation>
    <scope>NUCLEOTIDE SEQUENCE [LARGE SCALE GENOMIC DNA]</scope>
    <source>
        <strain evidence="2 3">SP-Ram-0.45-NSY-1</strain>
    </source>
</reference>
<dbReference type="RefSeq" id="WP_153418098.1">
    <property type="nucleotide sequence ID" value="NZ_WFLM01000001.1"/>
</dbReference>
<gene>
    <name evidence="2" type="ORF">GCL60_01295</name>
</gene>
<feature type="transmembrane region" description="Helical" evidence="1">
    <location>
        <begin position="197"/>
        <end position="220"/>
    </location>
</feature>
<dbReference type="Proteomes" id="UP000437748">
    <property type="component" value="Unassembled WGS sequence"/>
</dbReference>
<feature type="transmembrane region" description="Helical" evidence="1">
    <location>
        <begin position="12"/>
        <end position="31"/>
    </location>
</feature>
<keyword evidence="1" id="KW-0812">Transmembrane</keyword>
<feature type="transmembrane region" description="Helical" evidence="1">
    <location>
        <begin position="84"/>
        <end position="103"/>
    </location>
</feature>
<dbReference type="AlphaFoldDB" id="A0A6N6VVT3"/>
<feature type="transmembrane region" description="Helical" evidence="1">
    <location>
        <begin position="123"/>
        <end position="149"/>
    </location>
</feature>
<organism evidence="2 3">
    <name type="scientific">Silvanigrella paludirubra</name>
    <dbReference type="NCBI Taxonomy" id="2499159"/>
    <lineage>
        <taxon>Bacteria</taxon>
        <taxon>Pseudomonadati</taxon>
        <taxon>Bdellovibrionota</taxon>
        <taxon>Oligoflexia</taxon>
        <taxon>Silvanigrellales</taxon>
        <taxon>Silvanigrellaceae</taxon>
        <taxon>Silvanigrella</taxon>
    </lineage>
</organism>
<dbReference type="EMBL" id="WFLM01000001">
    <property type="protein sequence ID" value="KAB8040583.1"/>
    <property type="molecule type" value="Genomic_DNA"/>
</dbReference>
<evidence type="ECO:0000313" key="3">
    <source>
        <dbReference type="Proteomes" id="UP000437748"/>
    </source>
</evidence>
<feature type="transmembrane region" description="Helical" evidence="1">
    <location>
        <begin position="270"/>
        <end position="292"/>
    </location>
</feature>
<sequence>MRILNQEKNKNLVVLFLFCLFTIAISWFIQFTIYSEVSKGKTLYILISLLMISWLPFLISIFLIKIFRLSFDMLLLIPLLSKKIIWGILVPLLAAAIGIKLSLNMSQINLISPDSPIFLSGDTIYSALNIFLSGYFPIILFCVVVSLGTELSFRAFFIELMNKAKIKNSWLFAGLIQFIAFVPFLWFGYFGGGERNILYIIFWLVLFLSLSGFYVWLSILPACDPKEAKNKKLKIEAKRSLLLPIISSGLYLNIYYVVAARTLVENGNLWMSGPANVITVVIYFIITIFLLMTKRLKY</sequence>
<evidence type="ECO:0000313" key="2">
    <source>
        <dbReference type="EMBL" id="KAB8040583.1"/>
    </source>
</evidence>
<comment type="caution">
    <text evidence="2">The sequence shown here is derived from an EMBL/GenBank/DDBJ whole genome shotgun (WGS) entry which is preliminary data.</text>
</comment>